<name>D2V1C3_NAEGR</name>
<dbReference type="CDD" id="cd07302">
    <property type="entry name" value="CHD"/>
    <property type="match status" value="1"/>
</dbReference>
<dbReference type="GO" id="GO:0009190">
    <property type="term" value="P:cyclic nucleotide biosynthetic process"/>
    <property type="evidence" value="ECO:0007669"/>
    <property type="project" value="InterPro"/>
</dbReference>
<gene>
    <name evidence="3" type="ORF">NAEGRDRAFT_62835</name>
</gene>
<feature type="transmembrane region" description="Helical" evidence="1">
    <location>
        <begin position="387"/>
        <end position="409"/>
    </location>
</feature>
<evidence type="ECO:0000256" key="1">
    <source>
        <dbReference type="SAM" id="Phobius"/>
    </source>
</evidence>
<dbReference type="AlphaFoldDB" id="D2V1C3"/>
<dbReference type="SMART" id="SM00044">
    <property type="entry name" value="CYCc"/>
    <property type="match status" value="1"/>
</dbReference>
<dbReference type="Gene3D" id="3.30.450.20">
    <property type="entry name" value="PAS domain"/>
    <property type="match status" value="2"/>
</dbReference>
<evidence type="ECO:0000313" key="4">
    <source>
        <dbReference type="Proteomes" id="UP000006671"/>
    </source>
</evidence>
<dbReference type="Pfam" id="PF00211">
    <property type="entry name" value="Guanylate_cyc"/>
    <property type="match status" value="1"/>
</dbReference>
<evidence type="ECO:0000313" key="3">
    <source>
        <dbReference type="EMBL" id="EFC49281.1"/>
    </source>
</evidence>
<dbReference type="Gene3D" id="6.10.340.10">
    <property type="match status" value="1"/>
</dbReference>
<dbReference type="InterPro" id="IPR029787">
    <property type="entry name" value="Nucleotide_cyclase"/>
</dbReference>
<sequence>MTNMVTPMHHSMDQFAFDEDPSLNDSQRKKRKISARKVLSLRNIIITLIALFMVIIAFVVWIIGFTASNSSTRLLSERLKESSSERVVVMIESMFYQAQDLALTFKNFYDQQSDYMSNFFVNRTIYERAVKSMLFSSLITRQSAMNSVNFVFNTGHIVGWECYNLGCNYIISRESDLTMMAYNYDFKAGKLKDTTVYQVPGFNAATIIPTYKVVTDPIYKNSTVRGTGMFFPISRHVVFVDTYVTSIALPYYDTDEKLVGAANVVFYTDTLNSKVREANPSQEGYIIVIEDSGVIVAHSFANQTAIMEKPCYLEGNAAVKSLCSYFFPPNVTTISSRFPSSTQKFSLDGLSIQRTETSFPGVKWHIFIAIPDKEILGDIVVQSYNTIWISALVLVLAIIVSVLTTFSLMRTLSQLARCFDAIRNLDLDASTIVKATSGRTYVYELGELQNNFKSMIVTLKSIRKFVPVQIIKKILITGKEASLGIQDADATIFFLDIAGFTTLSEKMEPKALVDMICSVFETCSQAISRRDGVIDKFIGDAVMALWNVPTKTPDHEYHAIQAAIEIQTEMEKKNIPIRIGIHSGRVKAGNIGSVDRFSFSVVGDGANLASRLEGANKAYSSKIICSSSTMEVALISEERLVLHDPNINRLMYRRLDKLKVKGKEQPVLTYQVFLSSHPKHTNDLDARDVKLYEKAFDLLMKNQYKEALAIFYTLIDKAPKDVVLEKKIELCKSLVENGGFYDDGKKFDGSIEFTEK</sequence>
<reference evidence="3 4" key="1">
    <citation type="journal article" date="2010" name="Cell">
        <title>The genome of Naegleria gruberi illuminates early eukaryotic versatility.</title>
        <authorList>
            <person name="Fritz-Laylin L.K."/>
            <person name="Prochnik S.E."/>
            <person name="Ginger M.L."/>
            <person name="Dacks J.B."/>
            <person name="Carpenter M.L."/>
            <person name="Field M.C."/>
            <person name="Kuo A."/>
            <person name="Paredez A."/>
            <person name="Chapman J."/>
            <person name="Pham J."/>
            <person name="Shu S."/>
            <person name="Neupane R."/>
            <person name="Cipriano M."/>
            <person name="Mancuso J."/>
            <person name="Tu H."/>
            <person name="Salamov A."/>
            <person name="Lindquist E."/>
            <person name="Shapiro H."/>
            <person name="Lucas S."/>
            <person name="Grigoriev I.V."/>
            <person name="Cande W.Z."/>
            <person name="Fulton C."/>
            <person name="Rokhsar D.S."/>
            <person name="Dawson S.C."/>
        </authorList>
    </citation>
    <scope>NUCLEOTIDE SEQUENCE [LARGE SCALE GENOMIC DNA]</scope>
    <source>
        <strain evidence="3 4">NEG-M</strain>
    </source>
</reference>
<protein>
    <submittedName>
        <fullName evidence="3">Predicted protein</fullName>
    </submittedName>
</protein>
<evidence type="ECO:0000259" key="2">
    <source>
        <dbReference type="PROSITE" id="PS50125"/>
    </source>
</evidence>
<dbReference type="Gene3D" id="3.30.70.1230">
    <property type="entry name" value="Nucleotide cyclase"/>
    <property type="match status" value="1"/>
</dbReference>
<feature type="transmembrane region" description="Helical" evidence="1">
    <location>
        <begin position="39"/>
        <end position="63"/>
    </location>
</feature>
<dbReference type="KEGG" id="ngr:NAEGRDRAFT_62835"/>
<dbReference type="SUPFAM" id="SSF55073">
    <property type="entry name" value="Nucleotide cyclase"/>
    <property type="match status" value="1"/>
</dbReference>
<dbReference type="VEuPathDB" id="AmoebaDB:NAEGRDRAFT_62835"/>
<dbReference type="InParanoid" id="D2V1C3"/>
<feature type="domain" description="Guanylate cyclase" evidence="2">
    <location>
        <begin position="491"/>
        <end position="613"/>
    </location>
</feature>
<dbReference type="eggNOG" id="KOG1023">
    <property type="taxonomic scope" value="Eukaryota"/>
</dbReference>
<dbReference type="GO" id="GO:0035556">
    <property type="term" value="P:intracellular signal transduction"/>
    <property type="evidence" value="ECO:0007669"/>
    <property type="project" value="InterPro"/>
</dbReference>
<dbReference type="PANTHER" id="PTHR43081:SF1">
    <property type="entry name" value="ADENYLATE CYCLASE, TERMINAL-DIFFERENTIATION SPECIFIC"/>
    <property type="match status" value="1"/>
</dbReference>
<organism evidence="4">
    <name type="scientific">Naegleria gruberi</name>
    <name type="common">Amoeba</name>
    <dbReference type="NCBI Taxonomy" id="5762"/>
    <lineage>
        <taxon>Eukaryota</taxon>
        <taxon>Discoba</taxon>
        <taxon>Heterolobosea</taxon>
        <taxon>Tetramitia</taxon>
        <taxon>Eutetramitia</taxon>
        <taxon>Vahlkampfiidae</taxon>
        <taxon>Naegleria</taxon>
    </lineage>
</organism>
<dbReference type="PROSITE" id="PS50125">
    <property type="entry name" value="GUANYLATE_CYCLASE_2"/>
    <property type="match status" value="1"/>
</dbReference>
<keyword evidence="1" id="KW-1133">Transmembrane helix</keyword>
<dbReference type="Proteomes" id="UP000006671">
    <property type="component" value="Unassembled WGS sequence"/>
</dbReference>
<dbReference type="RefSeq" id="XP_002682025.1">
    <property type="nucleotide sequence ID" value="XM_002681979.1"/>
</dbReference>
<proteinExistence type="predicted"/>
<keyword evidence="1" id="KW-0472">Membrane</keyword>
<dbReference type="InterPro" id="IPR001054">
    <property type="entry name" value="A/G_cyclase"/>
</dbReference>
<dbReference type="GeneID" id="8855223"/>
<dbReference type="EMBL" id="GG738848">
    <property type="protein sequence ID" value="EFC49281.1"/>
    <property type="molecule type" value="Genomic_DNA"/>
</dbReference>
<keyword evidence="4" id="KW-1185">Reference proteome</keyword>
<dbReference type="InterPro" id="IPR050697">
    <property type="entry name" value="Adenylyl/Guanylyl_Cyclase_3/4"/>
</dbReference>
<dbReference type="OrthoDB" id="194468at2759"/>
<accession>D2V1C3</accession>
<dbReference type="PANTHER" id="PTHR43081">
    <property type="entry name" value="ADENYLATE CYCLASE, TERMINAL-DIFFERENTIATION SPECIFIC-RELATED"/>
    <property type="match status" value="1"/>
</dbReference>
<keyword evidence="1" id="KW-0812">Transmembrane</keyword>